<dbReference type="Proteomes" id="UP001370758">
    <property type="component" value="Unassembled WGS sequence"/>
</dbReference>
<feature type="domain" description="Sodium/calcium exchanger membrane region" evidence="10">
    <location>
        <begin position="127"/>
        <end position="266"/>
    </location>
</feature>
<feature type="transmembrane region" description="Helical" evidence="8">
    <location>
        <begin position="808"/>
        <end position="830"/>
    </location>
</feature>
<organism evidence="11 12">
    <name type="scientific">Arthrobotrys musiformis</name>
    <dbReference type="NCBI Taxonomy" id="47236"/>
    <lineage>
        <taxon>Eukaryota</taxon>
        <taxon>Fungi</taxon>
        <taxon>Dikarya</taxon>
        <taxon>Ascomycota</taxon>
        <taxon>Pezizomycotina</taxon>
        <taxon>Orbiliomycetes</taxon>
        <taxon>Orbiliales</taxon>
        <taxon>Orbiliaceae</taxon>
        <taxon>Arthrobotrys</taxon>
    </lineage>
</organism>
<keyword evidence="6 8" id="KW-0472">Membrane</keyword>
<dbReference type="PANTHER" id="PTHR12266:SF0">
    <property type="entry name" value="MITOCHONDRIAL SODIUM_CALCIUM EXCHANGER PROTEIN"/>
    <property type="match status" value="1"/>
</dbReference>
<comment type="caution">
    <text evidence="11">The sequence shown here is derived from an EMBL/GenBank/DDBJ whole genome shotgun (WGS) entry which is preliminary data.</text>
</comment>
<accession>A0AAV9WHM1</accession>
<dbReference type="EMBL" id="JAVHJL010000002">
    <property type="protein sequence ID" value="KAK6509021.1"/>
    <property type="molecule type" value="Genomic_DNA"/>
</dbReference>
<keyword evidence="12" id="KW-1185">Reference proteome</keyword>
<dbReference type="GO" id="GO:0008324">
    <property type="term" value="F:monoatomic cation transmembrane transporter activity"/>
    <property type="evidence" value="ECO:0007669"/>
    <property type="project" value="TreeGrafter"/>
</dbReference>
<feature type="transmembrane region" description="Helical" evidence="8">
    <location>
        <begin position="785"/>
        <end position="802"/>
    </location>
</feature>
<sequence>MRQHLSRLARHLLLLLAVLAVASSATAATSGSLNDGSRLLVRNAKPTTQPTFTTLIKRVLLPVPRLEKRDLECRKIHKPKYTDKCAFVRENCEDEEVGFFDYLSLYYCNFGGADSALKFIPMAVMITWMTVLFTMIGIAASDFFCVNLSTISTILGMSQSLAGVTFLAFGNGSPDVFSTFAAMKINSGSLAVGELVGAASFITAVVAGSMAIVRPFTVAKKSFVRDVVFFMLSVSLGIYFLYDGRILLWECVAMVGLYGSYVVFVVGWHWYTKSQKRKRIIEIRTRGHYTDIADEEVLEEEEDASMGVQRGPRLSLNTDFSALERNDEDIDINEDGESEEDRIEREEFAELNSSMRLGRPSIARHATPVTPIRPSLIGALEFRSVLQSLNQDKNLPGRSIHLRSYSEGLHEPVSAIEPVIPRARHSRHHSTIDPSELEARSRAQPGVGHLSLPLPTGGRARAVSVNDAAQISNGSDYFTRQTSQLNIPGLGSPASVTEEPTEEPPLIALDHASPLVAPPGFGNYQLHVPSSQHLAPPGLSPIASEGVSPSASPLLNSSTSSRSTSRASSRDGSPSRFVESPRPISRRTTGNGDIPIINLPPSATSTGSSEFITLPVRYPRLFKHWPYAILPTPDVFFLTLFPTLYTFNEKNFWGKILAIFSAPPIFLLTITLPIVEVPEESGSRPPSRKPSNGGSVLPSPASTVPTVNFDFQPAWMKDNDEPVDWNRWLVATQCITAPIFIVLAVCAGQIPLLFPILYALLSGLVALLLLLVLTRADRPPKYRYLLCFVGFVVSICWISSIANEVVGVLKALGVILGISDAILGLTIFAVGNSLGDLVADITVARLGFPVMALSACFGGPMLNILLGIGGSGIYMTIAPSSENYYQIEVSSTLMISAITLLGTLFFLLAAVPMNNWRMTRGLGWALVGIWVVSTVINVVVEITGAGKRLEVWGA</sequence>
<dbReference type="GO" id="GO:0016020">
    <property type="term" value="C:membrane"/>
    <property type="evidence" value="ECO:0007669"/>
    <property type="project" value="UniProtKB-SubCell"/>
</dbReference>
<name>A0AAV9WHM1_9PEZI</name>
<evidence type="ECO:0000256" key="2">
    <source>
        <dbReference type="ARBA" id="ARBA00008170"/>
    </source>
</evidence>
<feature type="transmembrane region" description="Helical" evidence="8">
    <location>
        <begin position="850"/>
        <end position="877"/>
    </location>
</feature>
<evidence type="ECO:0000256" key="1">
    <source>
        <dbReference type="ARBA" id="ARBA00004141"/>
    </source>
</evidence>
<feature type="region of interest" description="Disordered" evidence="7">
    <location>
        <begin position="483"/>
        <end position="502"/>
    </location>
</feature>
<feature type="region of interest" description="Disordered" evidence="7">
    <location>
        <begin position="535"/>
        <end position="607"/>
    </location>
</feature>
<feature type="transmembrane region" description="Helical" evidence="8">
    <location>
        <begin position="247"/>
        <end position="271"/>
    </location>
</feature>
<dbReference type="InterPro" id="IPR051359">
    <property type="entry name" value="CaCA_antiporter"/>
</dbReference>
<evidence type="ECO:0000256" key="5">
    <source>
        <dbReference type="ARBA" id="ARBA00022989"/>
    </source>
</evidence>
<feature type="region of interest" description="Disordered" evidence="7">
    <location>
        <begin position="423"/>
        <end position="448"/>
    </location>
</feature>
<evidence type="ECO:0000256" key="9">
    <source>
        <dbReference type="SAM" id="SignalP"/>
    </source>
</evidence>
<keyword evidence="9" id="KW-0732">Signal</keyword>
<feature type="region of interest" description="Disordered" evidence="7">
    <location>
        <begin position="680"/>
        <end position="701"/>
    </location>
</feature>
<feature type="transmembrane region" description="Helical" evidence="8">
    <location>
        <begin position="151"/>
        <end position="170"/>
    </location>
</feature>
<evidence type="ECO:0000256" key="7">
    <source>
        <dbReference type="SAM" id="MobiDB-lite"/>
    </source>
</evidence>
<keyword evidence="5 8" id="KW-1133">Transmembrane helix</keyword>
<evidence type="ECO:0000256" key="8">
    <source>
        <dbReference type="SAM" id="Phobius"/>
    </source>
</evidence>
<keyword evidence="4 8" id="KW-0812">Transmembrane</keyword>
<evidence type="ECO:0000256" key="4">
    <source>
        <dbReference type="ARBA" id="ARBA00022692"/>
    </source>
</evidence>
<evidence type="ECO:0000313" key="12">
    <source>
        <dbReference type="Proteomes" id="UP001370758"/>
    </source>
</evidence>
<evidence type="ECO:0000313" key="11">
    <source>
        <dbReference type="EMBL" id="KAK6509021.1"/>
    </source>
</evidence>
<feature type="chain" id="PRO_5043799262" description="Sodium/calcium exchanger membrane region domain-containing protein" evidence="9">
    <location>
        <begin position="28"/>
        <end position="954"/>
    </location>
</feature>
<comment type="subcellular location">
    <subcellularLocation>
        <location evidence="1">Membrane</location>
        <topology evidence="1">Multi-pass membrane protein</topology>
    </subcellularLocation>
</comment>
<dbReference type="Gene3D" id="1.20.1420.30">
    <property type="entry name" value="NCX, central ion-binding region"/>
    <property type="match status" value="2"/>
</dbReference>
<dbReference type="Pfam" id="PF01699">
    <property type="entry name" value="Na_Ca_ex"/>
    <property type="match status" value="2"/>
</dbReference>
<feature type="transmembrane region" description="Helical" evidence="8">
    <location>
        <begin position="119"/>
        <end position="139"/>
    </location>
</feature>
<feature type="transmembrane region" description="Helical" evidence="8">
    <location>
        <begin position="889"/>
        <end position="910"/>
    </location>
</feature>
<feature type="transmembrane region" description="Helical" evidence="8">
    <location>
        <begin position="728"/>
        <end position="750"/>
    </location>
</feature>
<feature type="compositionally biased region" description="Polar residues" evidence="7">
    <location>
        <begin position="689"/>
        <end position="701"/>
    </location>
</feature>
<feature type="transmembrane region" description="Helical" evidence="8">
    <location>
        <begin position="653"/>
        <end position="675"/>
    </location>
</feature>
<feature type="transmembrane region" description="Helical" evidence="8">
    <location>
        <begin position="223"/>
        <end position="241"/>
    </location>
</feature>
<dbReference type="PANTHER" id="PTHR12266">
    <property type="entry name" value="NA+/CA2+ K+ INDEPENDENT EXCHANGER"/>
    <property type="match status" value="1"/>
</dbReference>
<dbReference type="AlphaFoldDB" id="A0AAV9WHM1"/>
<reference evidence="11 12" key="1">
    <citation type="submission" date="2023-08" db="EMBL/GenBank/DDBJ databases">
        <authorList>
            <person name="Palmer J.M."/>
        </authorList>
    </citation>
    <scope>NUCLEOTIDE SEQUENCE [LARGE SCALE GENOMIC DNA]</scope>
    <source>
        <strain evidence="11 12">TWF481</strain>
    </source>
</reference>
<keyword evidence="3" id="KW-0813">Transport</keyword>
<feature type="domain" description="Sodium/calcium exchanger membrane region" evidence="10">
    <location>
        <begin position="788"/>
        <end position="938"/>
    </location>
</feature>
<feature type="transmembrane region" description="Helical" evidence="8">
    <location>
        <begin position="922"/>
        <end position="940"/>
    </location>
</feature>
<proteinExistence type="inferred from homology"/>
<gene>
    <name evidence="11" type="ORF">TWF481_003787</name>
</gene>
<feature type="transmembrane region" description="Helical" evidence="8">
    <location>
        <begin position="190"/>
        <end position="211"/>
    </location>
</feature>
<dbReference type="GO" id="GO:0006874">
    <property type="term" value="P:intracellular calcium ion homeostasis"/>
    <property type="evidence" value="ECO:0007669"/>
    <property type="project" value="TreeGrafter"/>
</dbReference>
<feature type="compositionally biased region" description="Low complexity" evidence="7">
    <location>
        <begin position="548"/>
        <end position="576"/>
    </location>
</feature>
<evidence type="ECO:0000259" key="10">
    <source>
        <dbReference type="Pfam" id="PF01699"/>
    </source>
</evidence>
<feature type="signal peptide" evidence="9">
    <location>
        <begin position="1"/>
        <end position="27"/>
    </location>
</feature>
<feature type="transmembrane region" description="Helical" evidence="8">
    <location>
        <begin position="756"/>
        <end position="773"/>
    </location>
</feature>
<feature type="transmembrane region" description="Helical" evidence="8">
    <location>
        <begin position="627"/>
        <end position="647"/>
    </location>
</feature>
<dbReference type="InterPro" id="IPR004837">
    <property type="entry name" value="NaCa_Exmemb"/>
</dbReference>
<comment type="similarity">
    <text evidence="2">Belongs to the Ca(2+):cation antiporter (CaCA) (TC 2.A.19) family.</text>
</comment>
<evidence type="ECO:0000256" key="3">
    <source>
        <dbReference type="ARBA" id="ARBA00022448"/>
    </source>
</evidence>
<protein>
    <recommendedName>
        <fullName evidence="10">Sodium/calcium exchanger membrane region domain-containing protein</fullName>
    </recommendedName>
</protein>
<evidence type="ECO:0000256" key="6">
    <source>
        <dbReference type="ARBA" id="ARBA00023136"/>
    </source>
</evidence>
<dbReference type="InterPro" id="IPR044880">
    <property type="entry name" value="NCX_ion-bd_dom_sf"/>
</dbReference>